<dbReference type="Pfam" id="PF01368">
    <property type="entry name" value="DHH"/>
    <property type="match status" value="1"/>
</dbReference>
<dbReference type="InterPro" id="IPR003156">
    <property type="entry name" value="DHHA1_dom"/>
</dbReference>
<dbReference type="STRING" id="888064.HMPREF9088_1856"/>
<dbReference type="InterPro" id="IPR051319">
    <property type="entry name" value="Oligoribo/pAp-PDE_c-di-AMP_PDE"/>
</dbReference>
<dbReference type="Pfam" id="PF02272">
    <property type="entry name" value="DHHA1"/>
    <property type="match status" value="1"/>
</dbReference>
<evidence type="ECO:0000313" key="4">
    <source>
        <dbReference type="Proteomes" id="UP000010296"/>
    </source>
</evidence>
<dbReference type="Gene3D" id="3.90.1640.10">
    <property type="entry name" value="inorganic pyrophosphatase (n-terminal core)"/>
    <property type="match status" value="1"/>
</dbReference>
<dbReference type="eggNOG" id="COG0618">
    <property type="taxonomic scope" value="Bacteria"/>
</dbReference>
<accession>E6LHL6</accession>
<evidence type="ECO:0000259" key="1">
    <source>
        <dbReference type="Pfam" id="PF01368"/>
    </source>
</evidence>
<dbReference type="AlphaFoldDB" id="E6LHL6"/>
<keyword evidence="4" id="KW-1185">Reference proteome</keyword>
<name>E6LHL6_ENTI1</name>
<dbReference type="GO" id="GO:0003676">
    <property type="term" value="F:nucleic acid binding"/>
    <property type="evidence" value="ECO:0007669"/>
    <property type="project" value="InterPro"/>
</dbReference>
<dbReference type="SUPFAM" id="SSF64182">
    <property type="entry name" value="DHH phosphoesterases"/>
    <property type="match status" value="1"/>
</dbReference>
<dbReference type="InterPro" id="IPR001667">
    <property type="entry name" value="DDH_dom"/>
</dbReference>
<feature type="domain" description="DDH" evidence="1">
    <location>
        <begin position="29"/>
        <end position="167"/>
    </location>
</feature>
<dbReference type="HOGENOM" id="CLU_039720_1_0_9"/>
<reference evidence="3 4" key="1">
    <citation type="submission" date="2010-12" db="EMBL/GenBank/DDBJ databases">
        <authorList>
            <person name="Muzny D."/>
            <person name="Qin X."/>
            <person name="Deng J."/>
            <person name="Jiang H."/>
            <person name="Liu Y."/>
            <person name="Qu J."/>
            <person name="Song X.-Z."/>
            <person name="Zhang L."/>
            <person name="Thornton R."/>
            <person name="Coyle M."/>
            <person name="Francisco L."/>
            <person name="Jackson L."/>
            <person name="Javaid M."/>
            <person name="Korchina V."/>
            <person name="Kovar C."/>
            <person name="Mata R."/>
            <person name="Mathew T."/>
            <person name="Ngo R."/>
            <person name="Nguyen L."/>
            <person name="Nguyen N."/>
            <person name="Okwuonu G."/>
            <person name="Ongeri F."/>
            <person name="Pham C."/>
            <person name="Simmons D."/>
            <person name="Wilczek-Boney K."/>
            <person name="Hale W."/>
            <person name="Jakkamsetti A."/>
            <person name="Pham P."/>
            <person name="Ruth R."/>
            <person name="San Lucas F."/>
            <person name="Warren J."/>
            <person name="Zhang J."/>
            <person name="Zhao Z."/>
            <person name="Zhou C."/>
            <person name="Zhu D."/>
            <person name="Lee S."/>
            <person name="Bess C."/>
            <person name="Blankenburg K."/>
            <person name="Forbes L."/>
            <person name="Fu Q."/>
            <person name="Gubbala S."/>
            <person name="Hirani K."/>
            <person name="Jayaseelan J.C."/>
            <person name="Lara F."/>
            <person name="Munidasa M."/>
            <person name="Palculict T."/>
            <person name="Patil S."/>
            <person name="Pu L.-L."/>
            <person name="Saada N."/>
            <person name="Tang L."/>
            <person name="Weissenberger G."/>
            <person name="Zhu Y."/>
            <person name="Hemphill L."/>
            <person name="Shang Y."/>
            <person name="Youmans B."/>
            <person name="Ayvaz T."/>
            <person name="Ross M."/>
            <person name="Santibanez J."/>
            <person name="Aqrawi P."/>
            <person name="Gross S."/>
            <person name="Joshi V."/>
            <person name="Fowler G."/>
            <person name="Nazareth L."/>
            <person name="Reid J."/>
            <person name="Worley K."/>
            <person name="Petrosino J."/>
            <person name="Highlander S."/>
            <person name="Gibbs R."/>
        </authorList>
    </citation>
    <scope>NUCLEOTIDE SEQUENCE [LARGE SCALE GENOMIC DNA]</scope>
    <source>
        <strain evidence="4">DSM 15952 / CCUG 50447 / LMG 22039 / TP 1.5</strain>
    </source>
</reference>
<evidence type="ECO:0000259" key="2">
    <source>
        <dbReference type="Pfam" id="PF02272"/>
    </source>
</evidence>
<gene>
    <name evidence="3" type="ORF">HMPREF9088_1856</name>
</gene>
<feature type="domain" description="DHHA1" evidence="2">
    <location>
        <begin position="237"/>
        <end position="325"/>
    </location>
</feature>
<proteinExistence type="predicted"/>
<dbReference type="PANTHER" id="PTHR47618">
    <property type="entry name" value="BIFUNCTIONAL OLIGORIBONUCLEASE AND PAP PHOSPHATASE NRNA"/>
    <property type="match status" value="1"/>
</dbReference>
<dbReference type="Gene3D" id="3.10.310.30">
    <property type="match status" value="1"/>
</dbReference>
<evidence type="ECO:0000313" key="3">
    <source>
        <dbReference type="EMBL" id="EFU73271.1"/>
    </source>
</evidence>
<protein>
    <submittedName>
        <fullName evidence="3">DHHA1 domain protein</fullName>
    </submittedName>
</protein>
<comment type="caution">
    <text evidence="3">The sequence shown here is derived from an EMBL/GenBank/DDBJ whole genome shotgun (WGS) entry which is preliminary data.</text>
</comment>
<sequence>MSIDGTTLERGKIMQKQAEILQAIEAYSRIIIHRHMRPDPDALGSQVGLAELLRSSYPEKEIYQVGGPVEGLAFLAEMQEVSDDLYQGALVIVTDTANAPRVSDKRFSLGDKLIKIDHHPNDEPYGDIVWVNTNASSCSEMIASFWQLFPEQLVMNEQSARLLYAGIVGDTGRFLYPSTSTETLSLAAKLRTFEFDASKLNRQISQMPLKVARLSGYVYEQIDADENGAAKVIFSKELMAQYGVSDSETASVVSLPGNIEEILAWAIFVQQPDGSYRVRLRSKGPVINELAKKHYGGGHPLASGANATDLAEVQEIYQEIQALCQQYMAENGKML</sequence>
<organism evidence="3 4">
    <name type="scientific">Enterococcus italicus (strain DSM 15952 / CCUG 50447 / LMG 22039 / TP 1.5)</name>
    <dbReference type="NCBI Taxonomy" id="888064"/>
    <lineage>
        <taxon>Bacteria</taxon>
        <taxon>Bacillati</taxon>
        <taxon>Bacillota</taxon>
        <taxon>Bacilli</taxon>
        <taxon>Lactobacillales</taxon>
        <taxon>Enterococcaceae</taxon>
        <taxon>Enterococcus</taxon>
    </lineage>
</organism>
<dbReference type="InterPro" id="IPR038763">
    <property type="entry name" value="DHH_sf"/>
</dbReference>
<dbReference type="EMBL" id="AEPV01000071">
    <property type="protein sequence ID" value="EFU73271.1"/>
    <property type="molecule type" value="Genomic_DNA"/>
</dbReference>
<dbReference type="PANTHER" id="PTHR47618:SF1">
    <property type="entry name" value="BIFUNCTIONAL OLIGORIBONUCLEASE AND PAP PHOSPHATASE NRNA"/>
    <property type="match status" value="1"/>
</dbReference>
<dbReference type="Proteomes" id="UP000010296">
    <property type="component" value="Unassembled WGS sequence"/>
</dbReference>